<accession>A0A154P092</accession>
<dbReference type="AlphaFoldDB" id="A0A154P092"/>
<reference evidence="1 2" key="1">
    <citation type="submission" date="2015-07" db="EMBL/GenBank/DDBJ databases">
        <title>The genome of Dufourea novaeangliae.</title>
        <authorList>
            <person name="Pan H."/>
            <person name="Kapheim K."/>
        </authorList>
    </citation>
    <scope>NUCLEOTIDE SEQUENCE [LARGE SCALE GENOMIC DNA]</scope>
    <source>
        <strain evidence="1">0120121106</strain>
        <tissue evidence="1">Whole body</tissue>
    </source>
</reference>
<evidence type="ECO:0000313" key="2">
    <source>
        <dbReference type="Proteomes" id="UP000076502"/>
    </source>
</evidence>
<keyword evidence="2" id="KW-1185">Reference proteome</keyword>
<sequence length="78" mass="9239">MQIRHHVSTEHAKTGVRRFLPLRTNDEVWGGGRIVFFPRQANSNRELNRFRFDETSPDKATILADVNWRGKRNFRLAF</sequence>
<proteinExistence type="predicted"/>
<dbReference type="EMBL" id="KQ434787">
    <property type="protein sequence ID" value="KZC05335.1"/>
    <property type="molecule type" value="Genomic_DNA"/>
</dbReference>
<organism evidence="1 2">
    <name type="scientific">Dufourea novaeangliae</name>
    <name type="common">Sweat bee</name>
    <dbReference type="NCBI Taxonomy" id="178035"/>
    <lineage>
        <taxon>Eukaryota</taxon>
        <taxon>Metazoa</taxon>
        <taxon>Ecdysozoa</taxon>
        <taxon>Arthropoda</taxon>
        <taxon>Hexapoda</taxon>
        <taxon>Insecta</taxon>
        <taxon>Pterygota</taxon>
        <taxon>Neoptera</taxon>
        <taxon>Endopterygota</taxon>
        <taxon>Hymenoptera</taxon>
        <taxon>Apocrita</taxon>
        <taxon>Aculeata</taxon>
        <taxon>Apoidea</taxon>
        <taxon>Anthophila</taxon>
        <taxon>Halictidae</taxon>
        <taxon>Rophitinae</taxon>
        <taxon>Dufourea</taxon>
    </lineage>
</organism>
<protein>
    <submittedName>
        <fullName evidence="1">Uncharacterized protein</fullName>
    </submittedName>
</protein>
<evidence type="ECO:0000313" key="1">
    <source>
        <dbReference type="EMBL" id="KZC05335.1"/>
    </source>
</evidence>
<gene>
    <name evidence="1" type="ORF">WN55_05855</name>
</gene>
<dbReference type="Proteomes" id="UP000076502">
    <property type="component" value="Unassembled WGS sequence"/>
</dbReference>
<name>A0A154P092_DUFNO</name>